<dbReference type="InterPro" id="IPR038109">
    <property type="entry name" value="DNA_bind_recomb_sf"/>
</dbReference>
<proteinExistence type="predicted"/>
<evidence type="ECO:0000313" key="3">
    <source>
        <dbReference type="EMBL" id="TDA21970.1"/>
    </source>
</evidence>
<dbReference type="PANTHER" id="PTHR30461">
    <property type="entry name" value="DNA-INVERTASE FROM LAMBDOID PROPHAGE"/>
    <property type="match status" value="1"/>
</dbReference>
<dbReference type="PANTHER" id="PTHR30461:SF23">
    <property type="entry name" value="DNA RECOMBINASE-RELATED"/>
    <property type="match status" value="1"/>
</dbReference>
<dbReference type="SUPFAM" id="SSF53041">
    <property type="entry name" value="Resolvase-like"/>
    <property type="match status" value="1"/>
</dbReference>
<dbReference type="Gene3D" id="3.40.50.1390">
    <property type="entry name" value="Resolvase, N-terminal catalytic domain"/>
    <property type="match status" value="1"/>
</dbReference>
<gene>
    <name evidence="3" type="ORF">E1963_09435</name>
</gene>
<evidence type="ECO:0000313" key="4">
    <source>
        <dbReference type="Proteomes" id="UP000295710"/>
    </source>
</evidence>
<evidence type="ECO:0000256" key="1">
    <source>
        <dbReference type="SAM" id="Coils"/>
    </source>
</evidence>
<accession>A0A4V2WSK5</accession>
<dbReference type="GO" id="GO:0000150">
    <property type="term" value="F:DNA strand exchange activity"/>
    <property type="evidence" value="ECO:0007669"/>
    <property type="project" value="InterPro"/>
</dbReference>
<dbReference type="InterPro" id="IPR050639">
    <property type="entry name" value="SSR_resolvase"/>
</dbReference>
<name>A0A4V2WSK5_9FIRM</name>
<feature type="coiled-coil region" evidence="1">
    <location>
        <begin position="402"/>
        <end position="471"/>
    </location>
</feature>
<dbReference type="Proteomes" id="UP000295710">
    <property type="component" value="Unassembled WGS sequence"/>
</dbReference>
<evidence type="ECO:0000259" key="2">
    <source>
        <dbReference type="PROSITE" id="PS51736"/>
    </source>
</evidence>
<sequence>MRIGIYPRKSVYRDNSDSVSVQVKMCKDYASILYRDEHLDFYVYDKDEGYSGKNTNRPSFKELMRDVKSGKLDIVMVYKLDRISRNVQEFATMYETMQQHDVSFISVKETFDTSTPIGRTVMYILAAFAQLERENTSERVADSMRSLGVTGRWTGGKLPTGMASTRKKVDGKEHSYLVVDNNKIGLVKMLGQMILSGYSITSLERYCRDNNITSQSGKYLNTSQIHGILTNPVYCQNDLQAYYYFQDKGCTLPDERCFDGTKGLIAYGRTKGTAQKRILTSENWIISIGIHDWVFSSDDFIAIQKRIGQNKQIRKQKHEVGILKGVLRCKCGRLMHNRVYIKNGKMFAYYYCQERDRKGLQYCDAEFVKIDVIDDMFFDKLREIRLNPEYVYLATSNGTADTDGLKKEIRAVERSLENLATQLQENISSTASKYIISQMETLDRKLDSLNRELHSEEVRKANEKTEEEERKEVFNNICFLLDNLDMLSYKEQNELVRKIVKRCVLDGKNLSISF</sequence>
<protein>
    <submittedName>
        <fullName evidence="3">Recombinase family protein</fullName>
    </submittedName>
</protein>
<dbReference type="AlphaFoldDB" id="A0A4V2WSK5"/>
<dbReference type="CDD" id="cd03768">
    <property type="entry name" value="SR_ResInv"/>
    <property type="match status" value="1"/>
</dbReference>
<keyword evidence="1" id="KW-0175">Coiled coil</keyword>
<dbReference type="InterPro" id="IPR011109">
    <property type="entry name" value="DNA_bind_recombinase_dom"/>
</dbReference>
<comment type="caution">
    <text evidence="3">The sequence shown here is derived from an EMBL/GenBank/DDBJ whole genome shotgun (WGS) entry which is preliminary data.</text>
</comment>
<dbReference type="GO" id="GO:0003677">
    <property type="term" value="F:DNA binding"/>
    <property type="evidence" value="ECO:0007669"/>
    <property type="project" value="InterPro"/>
</dbReference>
<dbReference type="Gene3D" id="3.90.1750.20">
    <property type="entry name" value="Putative Large Serine Recombinase, Chain B, Domain 2"/>
    <property type="match status" value="1"/>
</dbReference>
<dbReference type="PROSITE" id="PS51736">
    <property type="entry name" value="RECOMBINASES_3"/>
    <property type="match status" value="1"/>
</dbReference>
<feature type="domain" description="Resolvase/invertase-type recombinase catalytic" evidence="2">
    <location>
        <begin position="2"/>
        <end position="151"/>
    </location>
</feature>
<dbReference type="Pfam" id="PF07508">
    <property type="entry name" value="Recombinase"/>
    <property type="match status" value="1"/>
</dbReference>
<dbReference type="SMART" id="SM00857">
    <property type="entry name" value="Resolvase"/>
    <property type="match status" value="1"/>
</dbReference>
<dbReference type="Pfam" id="PF00239">
    <property type="entry name" value="Resolvase"/>
    <property type="match status" value="1"/>
</dbReference>
<organism evidence="3 4">
    <name type="scientific">Extibacter muris</name>
    <dbReference type="NCBI Taxonomy" id="1796622"/>
    <lineage>
        <taxon>Bacteria</taxon>
        <taxon>Bacillati</taxon>
        <taxon>Bacillota</taxon>
        <taxon>Clostridia</taxon>
        <taxon>Lachnospirales</taxon>
        <taxon>Lachnospiraceae</taxon>
        <taxon>Extibacter</taxon>
    </lineage>
</organism>
<dbReference type="Pfam" id="PF13408">
    <property type="entry name" value="Zn_ribbon_recom"/>
    <property type="match status" value="1"/>
</dbReference>
<dbReference type="InterPro" id="IPR025827">
    <property type="entry name" value="Zn_ribbon_recom_dom"/>
</dbReference>
<dbReference type="InterPro" id="IPR006119">
    <property type="entry name" value="Resolv_N"/>
</dbReference>
<reference evidence="3 4" key="1">
    <citation type="journal article" date="2016" name="Nat. Microbiol.">
        <title>The Mouse Intestinal Bacterial Collection (miBC) provides host-specific insight into cultured diversity and functional potential of the gut microbiota.</title>
        <authorList>
            <person name="Lagkouvardos I."/>
            <person name="Pukall R."/>
            <person name="Abt B."/>
            <person name="Foesel B.U."/>
            <person name="Meier-Kolthoff J.P."/>
            <person name="Kumar N."/>
            <person name="Bresciani A."/>
            <person name="Martinez I."/>
            <person name="Just S."/>
            <person name="Ziegler C."/>
            <person name="Brugiroux S."/>
            <person name="Garzetti D."/>
            <person name="Wenning M."/>
            <person name="Bui T.P."/>
            <person name="Wang J."/>
            <person name="Hugenholtz F."/>
            <person name="Plugge C.M."/>
            <person name="Peterson D.A."/>
            <person name="Hornef M.W."/>
            <person name="Baines J.F."/>
            <person name="Smidt H."/>
            <person name="Walter J."/>
            <person name="Kristiansen K."/>
            <person name="Nielsen H.B."/>
            <person name="Haller D."/>
            <person name="Overmann J."/>
            <person name="Stecher B."/>
            <person name="Clavel T."/>
        </authorList>
    </citation>
    <scope>NUCLEOTIDE SEQUENCE [LARGE SCALE GENOMIC DNA]</scope>
    <source>
        <strain evidence="3 4">DSM 28560</strain>
    </source>
</reference>
<dbReference type="EMBL" id="SMMX01000006">
    <property type="protein sequence ID" value="TDA21970.1"/>
    <property type="molecule type" value="Genomic_DNA"/>
</dbReference>
<keyword evidence="4" id="KW-1185">Reference proteome</keyword>
<dbReference type="RefSeq" id="WP_132277424.1">
    <property type="nucleotide sequence ID" value="NZ_JAOBST010000013.1"/>
</dbReference>
<dbReference type="InterPro" id="IPR036162">
    <property type="entry name" value="Resolvase-like_N_sf"/>
</dbReference>